<keyword evidence="5" id="KW-0378">Hydrolase</keyword>
<dbReference type="PROSITE" id="PS51084">
    <property type="entry name" value="HIT_2"/>
    <property type="match status" value="1"/>
</dbReference>
<dbReference type="GO" id="GO:0009117">
    <property type="term" value="P:nucleotide metabolic process"/>
    <property type="evidence" value="ECO:0007669"/>
    <property type="project" value="TreeGrafter"/>
</dbReference>
<evidence type="ECO:0000256" key="3">
    <source>
        <dbReference type="PROSITE-ProRule" id="PRU00464"/>
    </source>
</evidence>
<dbReference type="EC" id="3.9.1.-" evidence="5"/>
<dbReference type="InterPro" id="IPR001310">
    <property type="entry name" value="Histidine_triad_HIT"/>
</dbReference>
<dbReference type="GO" id="GO:0016787">
    <property type="term" value="F:hydrolase activity"/>
    <property type="evidence" value="ECO:0007669"/>
    <property type="project" value="UniProtKB-KW"/>
</dbReference>
<evidence type="ECO:0000313" key="5">
    <source>
        <dbReference type="EMBL" id="CAA2105034.1"/>
    </source>
</evidence>
<dbReference type="EMBL" id="LR743504">
    <property type="protein sequence ID" value="CAA2105034.1"/>
    <property type="molecule type" value="Genomic_DNA"/>
</dbReference>
<gene>
    <name evidence="5" type="ORF">MBUL_02991</name>
</gene>
<accession>A0A679J8P9</accession>
<sequence>MPSNVEAAQYDPDNVFAKILRGEIPAHKVYEDEHTLAFMDVMPQGPGHTLVIPKAPARGLLDADPASLAAVAATVQRVARAVKTAFSADGLTIFQYNEAAGGQTVFHLHVHVVPRFDGTALGRHTGKMADQDLLGIHAAQIRAALAGA</sequence>
<dbReference type="InterPro" id="IPR011146">
    <property type="entry name" value="HIT-like"/>
</dbReference>
<organism evidence="5">
    <name type="scientific">Methylobacterium bullatum</name>
    <dbReference type="NCBI Taxonomy" id="570505"/>
    <lineage>
        <taxon>Bacteria</taxon>
        <taxon>Pseudomonadati</taxon>
        <taxon>Pseudomonadota</taxon>
        <taxon>Alphaproteobacteria</taxon>
        <taxon>Hyphomicrobiales</taxon>
        <taxon>Methylobacteriaceae</taxon>
        <taxon>Methylobacterium</taxon>
    </lineage>
</organism>
<dbReference type="SUPFAM" id="SSF54197">
    <property type="entry name" value="HIT-like"/>
    <property type="match status" value="1"/>
</dbReference>
<dbReference type="InterPro" id="IPR036265">
    <property type="entry name" value="HIT-like_sf"/>
</dbReference>
<name>A0A679J8P9_9HYPH</name>
<dbReference type="Pfam" id="PF01230">
    <property type="entry name" value="HIT"/>
    <property type="match status" value="1"/>
</dbReference>
<protein>
    <submittedName>
        <fullName evidence="5">Purine nucleoside phosphoramidase</fullName>
        <ecNumber evidence="5">3.9.1.-</ecNumber>
    </submittedName>
</protein>
<reference evidence="5" key="1">
    <citation type="submission" date="2019-12" db="EMBL/GenBank/DDBJ databases">
        <authorList>
            <person name="Cremers G."/>
        </authorList>
    </citation>
    <scope>NUCLEOTIDE SEQUENCE</scope>
    <source>
        <strain evidence="5">Mbul1</strain>
    </source>
</reference>
<dbReference type="AlphaFoldDB" id="A0A679J8P9"/>
<feature type="domain" description="HIT" evidence="4">
    <location>
        <begin position="15"/>
        <end position="122"/>
    </location>
</feature>
<dbReference type="Gene3D" id="3.30.428.10">
    <property type="entry name" value="HIT-like"/>
    <property type="match status" value="1"/>
</dbReference>
<dbReference type="InterPro" id="IPR039384">
    <property type="entry name" value="HINT"/>
</dbReference>
<dbReference type="PANTHER" id="PTHR46648">
    <property type="entry name" value="HIT FAMILY PROTEIN 1"/>
    <property type="match status" value="1"/>
</dbReference>
<dbReference type="PRINTS" id="PR00332">
    <property type="entry name" value="HISTRIAD"/>
</dbReference>
<evidence type="ECO:0000256" key="2">
    <source>
        <dbReference type="PIRSR" id="PIRSR601310-3"/>
    </source>
</evidence>
<feature type="short sequence motif" description="Histidine triad motif" evidence="2 3">
    <location>
        <begin position="107"/>
        <end position="111"/>
    </location>
</feature>
<evidence type="ECO:0000259" key="4">
    <source>
        <dbReference type="PROSITE" id="PS51084"/>
    </source>
</evidence>
<dbReference type="CDD" id="cd01277">
    <property type="entry name" value="HINT_subgroup"/>
    <property type="match status" value="1"/>
</dbReference>
<evidence type="ECO:0000256" key="1">
    <source>
        <dbReference type="PIRSR" id="PIRSR601310-1"/>
    </source>
</evidence>
<proteinExistence type="predicted"/>
<dbReference type="PANTHER" id="PTHR46648:SF1">
    <property type="entry name" value="ADENOSINE 5'-MONOPHOSPHORAMIDASE HNT1"/>
    <property type="match status" value="1"/>
</dbReference>
<feature type="active site" description="Tele-AMP-histidine intermediate" evidence="1">
    <location>
        <position position="109"/>
    </location>
</feature>